<name>A0A484VED4_9ZZZZ</name>
<accession>A0A484VED4</accession>
<reference evidence="1" key="1">
    <citation type="submission" date="2019-03" db="EMBL/GenBank/DDBJ databases">
        <authorList>
            <person name="Danneels B."/>
        </authorList>
    </citation>
    <scope>NUCLEOTIDE SEQUENCE</scope>
</reference>
<protein>
    <recommendedName>
        <fullName evidence="2">Phage protein</fullName>
    </recommendedName>
</protein>
<evidence type="ECO:0008006" key="2">
    <source>
        <dbReference type="Google" id="ProtNLM"/>
    </source>
</evidence>
<dbReference type="InterPro" id="IPR014859">
    <property type="entry name" value="Phage_TAC_4"/>
</dbReference>
<sequence length="102" mass="11336">MLQPAPTFEATVQIPVPGGESRPLVLIFKHKTREEATALLARQPQKGDTDGSVFDEIVAGWRNVEEAYSPENMTTLCQNFAQAPEAIIAAYFTELGIFRRKN</sequence>
<dbReference type="Pfam" id="PF08748">
    <property type="entry name" value="Phage_TAC_4"/>
    <property type="match status" value="1"/>
</dbReference>
<organism evidence="1">
    <name type="scientific">plant metagenome</name>
    <dbReference type="NCBI Taxonomy" id="1297885"/>
    <lineage>
        <taxon>unclassified sequences</taxon>
        <taxon>metagenomes</taxon>
        <taxon>organismal metagenomes</taxon>
    </lineage>
</organism>
<gene>
    <name evidence="1" type="ORF">RAN3_1893</name>
</gene>
<evidence type="ECO:0000313" key="1">
    <source>
        <dbReference type="EMBL" id="VFR96543.1"/>
    </source>
</evidence>
<dbReference type="AlphaFoldDB" id="A0A484VED4"/>
<proteinExistence type="predicted"/>
<dbReference type="EMBL" id="CAADIO010000049">
    <property type="protein sequence ID" value="VFR96543.1"/>
    <property type="molecule type" value="Genomic_DNA"/>
</dbReference>